<organism evidence="1 2">
    <name type="scientific">Hypsizygus marmoreus</name>
    <name type="common">White beech mushroom</name>
    <name type="synonym">Agaricus marmoreus</name>
    <dbReference type="NCBI Taxonomy" id="39966"/>
    <lineage>
        <taxon>Eukaryota</taxon>
        <taxon>Fungi</taxon>
        <taxon>Dikarya</taxon>
        <taxon>Basidiomycota</taxon>
        <taxon>Agaricomycotina</taxon>
        <taxon>Agaricomycetes</taxon>
        <taxon>Agaricomycetidae</taxon>
        <taxon>Agaricales</taxon>
        <taxon>Tricholomatineae</taxon>
        <taxon>Lyophyllaceae</taxon>
        <taxon>Hypsizygus</taxon>
    </lineage>
</organism>
<protein>
    <submittedName>
        <fullName evidence="1">Uncharacterized protein</fullName>
    </submittedName>
</protein>
<name>A0A369JJX3_HYPMA</name>
<sequence length="84" mass="9471">MLIFTTIQAQDFPDIDGDVASKRMRFPIYAPEFSRAFTLLVIPSWSIAFGKSDGFFESPISCWAFLFGVDITPREGQKTISELT</sequence>
<evidence type="ECO:0000313" key="1">
    <source>
        <dbReference type="EMBL" id="RDB19704.1"/>
    </source>
</evidence>
<dbReference type="Proteomes" id="UP000076154">
    <property type="component" value="Unassembled WGS sequence"/>
</dbReference>
<gene>
    <name evidence="1" type="ORF">Hypma_013170</name>
</gene>
<dbReference type="STRING" id="39966.A0A369JJX3"/>
<proteinExistence type="predicted"/>
<dbReference type="AlphaFoldDB" id="A0A369JJX3"/>
<evidence type="ECO:0000313" key="2">
    <source>
        <dbReference type="Proteomes" id="UP000076154"/>
    </source>
</evidence>
<dbReference type="InParanoid" id="A0A369JJX3"/>
<reference evidence="1" key="1">
    <citation type="submission" date="2018-04" db="EMBL/GenBank/DDBJ databases">
        <title>Whole genome sequencing of Hypsizygus marmoreus.</title>
        <authorList>
            <person name="Choi I.-G."/>
            <person name="Min B."/>
            <person name="Kim J.-G."/>
            <person name="Kim S."/>
            <person name="Oh Y.-L."/>
            <person name="Kong W.-S."/>
            <person name="Park H."/>
            <person name="Jeong J."/>
            <person name="Song E.-S."/>
        </authorList>
    </citation>
    <scope>NUCLEOTIDE SEQUENCE [LARGE SCALE GENOMIC DNA]</scope>
    <source>
        <strain evidence="1">51987-8</strain>
    </source>
</reference>
<keyword evidence="2" id="KW-1185">Reference proteome</keyword>
<dbReference type="EMBL" id="LUEZ02000076">
    <property type="protein sequence ID" value="RDB19704.1"/>
    <property type="molecule type" value="Genomic_DNA"/>
</dbReference>
<comment type="caution">
    <text evidence="1">The sequence shown here is derived from an EMBL/GenBank/DDBJ whole genome shotgun (WGS) entry which is preliminary data.</text>
</comment>
<dbReference type="OrthoDB" id="434972at2759"/>
<accession>A0A369JJX3</accession>